<keyword evidence="6 7" id="KW-0961">Cell wall biogenesis/degradation</keyword>
<dbReference type="SUPFAM" id="SSF53623">
    <property type="entry name" value="MurD-like peptide ligases, catalytic domain"/>
    <property type="match status" value="1"/>
</dbReference>
<evidence type="ECO:0000256" key="8">
    <source>
        <dbReference type="RuleBase" id="RU004135"/>
    </source>
</evidence>
<dbReference type="InterPro" id="IPR035911">
    <property type="entry name" value="MurE/MurF_N"/>
</dbReference>
<keyword evidence="7" id="KW-0460">Magnesium</keyword>
<keyword evidence="4 7" id="KW-0573">Peptidoglycan synthesis</keyword>
<evidence type="ECO:0000256" key="7">
    <source>
        <dbReference type="HAMAP-Rule" id="MF_00208"/>
    </source>
</evidence>
<keyword evidence="7" id="KW-0963">Cytoplasm</keyword>
<dbReference type="PANTHER" id="PTHR23135">
    <property type="entry name" value="MUR LIGASE FAMILY MEMBER"/>
    <property type="match status" value="1"/>
</dbReference>
<feature type="domain" description="Mur ligase N-terminal catalytic" evidence="9">
    <location>
        <begin position="28"/>
        <end position="99"/>
    </location>
</feature>
<keyword evidence="7 12" id="KW-0436">Ligase</keyword>
<evidence type="ECO:0000259" key="10">
    <source>
        <dbReference type="Pfam" id="PF02875"/>
    </source>
</evidence>
<feature type="binding site" evidence="7">
    <location>
        <begin position="115"/>
        <end position="121"/>
    </location>
    <ligand>
        <name>ATP</name>
        <dbReference type="ChEBI" id="CHEBI:30616"/>
    </ligand>
</feature>
<comment type="caution">
    <text evidence="12">The sequence shown here is derived from an EMBL/GenBank/DDBJ whole genome shotgun (WGS) entry which is preliminary data.</text>
</comment>
<dbReference type="InterPro" id="IPR005761">
    <property type="entry name" value="UDP-N-AcMur-Glu-dNH2Pim_ligase"/>
</dbReference>
<dbReference type="Gene3D" id="3.40.1190.10">
    <property type="entry name" value="Mur-like, catalytic domain"/>
    <property type="match status" value="1"/>
</dbReference>
<accession>A0ABW1DEG8</accession>
<sequence>MRLTDLAAALGLPPSDLPADPLPDAEVSGATHNADWVGPGSVFVAIRGARFDGHAFMDKARGAGAVAVLGEGLPDGMAAPLPYLRVPDVRAALADAAAALAGHPSRALKVVGVTGTDGKTTTSWLARHLLRAAGIPTGLLSTVGYELPDGELRHFPAHFTTPEAPEVQATLAEMVRVGAGAAVLEASSHALALDRVRGVAWDVAVWTHLSSEHLDFHGTLENYFADKRKLVERAPFAVLNVDDPWTAELRGVAPEETTYSAENQHADWRATGVEEGPGGLSFDVASPAGEFRVRLPMIGRFNVANALAAMAAAHRLGAAPGQLVAGLASFGGVPGRMELVPGPGGGPRVIVDFAHTPPSLEKALGMLRATTPERLWVLVGSAGGRRDPSKRAPLGEVATRLADHAVLTEEDCRDTPIADILAEMERGAREAGRANFTSIPDRREAIAHVIAQAGPGDTVLLAGKGPEDTLERAGETLPWDEVGEARAALQRR</sequence>
<dbReference type="EMBL" id="JBHSOH010000003">
    <property type="protein sequence ID" value="MFC5847133.1"/>
    <property type="molecule type" value="Genomic_DNA"/>
</dbReference>
<evidence type="ECO:0000256" key="3">
    <source>
        <dbReference type="ARBA" id="ARBA00022960"/>
    </source>
</evidence>
<comment type="subcellular location">
    <subcellularLocation>
        <location evidence="7 8">Cytoplasm</location>
    </subcellularLocation>
</comment>
<evidence type="ECO:0000256" key="5">
    <source>
        <dbReference type="ARBA" id="ARBA00023306"/>
    </source>
</evidence>
<comment type="similarity">
    <text evidence="1 7">Belongs to the MurCDEF family. MurE subfamily.</text>
</comment>
<reference evidence="13" key="1">
    <citation type="journal article" date="2019" name="Int. J. Syst. Evol. Microbiol.">
        <title>The Global Catalogue of Microorganisms (GCM) 10K type strain sequencing project: providing services to taxonomists for standard genome sequencing and annotation.</title>
        <authorList>
            <consortium name="The Broad Institute Genomics Platform"/>
            <consortium name="The Broad Institute Genome Sequencing Center for Infectious Disease"/>
            <person name="Wu L."/>
            <person name="Ma J."/>
        </authorList>
    </citation>
    <scope>NUCLEOTIDE SEQUENCE [LARGE SCALE GENOMIC DNA]</scope>
    <source>
        <strain evidence="13">CGMCC 1.15053</strain>
    </source>
</reference>
<comment type="pathway">
    <text evidence="7 8">Cell wall biogenesis; peptidoglycan biosynthesis.</text>
</comment>
<gene>
    <name evidence="7" type="primary">murE</name>
    <name evidence="12" type="ORF">ACFPQ6_02325</name>
</gene>
<keyword evidence="7" id="KW-0547">Nucleotide-binding</keyword>
<dbReference type="RefSeq" id="WP_380045987.1">
    <property type="nucleotide sequence ID" value="NZ_JBHSOH010000003.1"/>
</dbReference>
<dbReference type="Gene3D" id="3.40.1390.10">
    <property type="entry name" value="MurE/MurF, N-terminal domain"/>
    <property type="match status" value="1"/>
</dbReference>
<dbReference type="SUPFAM" id="SSF63418">
    <property type="entry name" value="MurE/MurF N-terminal domain"/>
    <property type="match status" value="1"/>
</dbReference>
<dbReference type="InterPro" id="IPR004101">
    <property type="entry name" value="Mur_ligase_C"/>
</dbReference>
<comment type="PTM">
    <text evidence="7">Carboxylation is probably crucial for Mg(2+) binding and, consequently, for the gamma-phosphate positioning of ATP.</text>
</comment>
<evidence type="ECO:0000259" key="11">
    <source>
        <dbReference type="Pfam" id="PF08245"/>
    </source>
</evidence>
<feature type="binding site" evidence="7">
    <location>
        <begin position="160"/>
        <end position="161"/>
    </location>
    <ligand>
        <name>UDP-N-acetyl-alpha-D-muramoyl-L-alanyl-D-glutamate</name>
        <dbReference type="ChEBI" id="CHEBI:83900"/>
    </ligand>
</feature>
<keyword evidence="3 7" id="KW-0133">Cell shape</keyword>
<feature type="domain" description="Mur ligase C-terminal" evidence="10">
    <location>
        <begin position="335"/>
        <end position="465"/>
    </location>
</feature>
<dbReference type="InterPro" id="IPR036615">
    <property type="entry name" value="Mur_ligase_C_dom_sf"/>
</dbReference>
<dbReference type="GO" id="GO:0008765">
    <property type="term" value="F:UDP-N-acetylmuramoylalanyl-D-glutamate-2,6-diaminopimelate ligase activity"/>
    <property type="evidence" value="ECO:0007669"/>
    <property type="project" value="UniProtKB-EC"/>
</dbReference>
<feature type="binding site" evidence="7">
    <location>
        <position position="195"/>
    </location>
    <ligand>
        <name>UDP-N-acetyl-alpha-D-muramoyl-L-alanyl-D-glutamate</name>
        <dbReference type="ChEBI" id="CHEBI:83900"/>
    </ligand>
</feature>
<feature type="binding site" evidence="7">
    <location>
        <position position="187"/>
    </location>
    <ligand>
        <name>UDP-N-acetyl-alpha-D-muramoyl-L-alanyl-D-glutamate</name>
        <dbReference type="ChEBI" id="CHEBI:83900"/>
    </ligand>
</feature>
<dbReference type="InterPro" id="IPR013221">
    <property type="entry name" value="Mur_ligase_cen"/>
</dbReference>
<evidence type="ECO:0000256" key="1">
    <source>
        <dbReference type="ARBA" id="ARBA00005898"/>
    </source>
</evidence>
<evidence type="ECO:0000313" key="13">
    <source>
        <dbReference type="Proteomes" id="UP001595979"/>
    </source>
</evidence>
<dbReference type="NCBIfam" id="NF001126">
    <property type="entry name" value="PRK00139.1-4"/>
    <property type="match status" value="1"/>
</dbReference>
<dbReference type="Pfam" id="PF02875">
    <property type="entry name" value="Mur_ligase_C"/>
    <property type="match status" value="1"/>
</dbReference>
<evidence type="ECO:0000259" key="9">
    <source>
        <dbReference type="Pfam" id="PF01225"/>
    </source>
</evidence>
<dbReference type="InterPro" id="IPR000713">
    <property type="entry name" value="Mur_ligase_N"/>
</dbReference>
<feature type="domain" description="Mur ligase central" evidence="11">
    <location>
        <begin position="113"/>
        <end position="313"/>
    </location>
</feature>
<comment type="function">
    <text evidence="7">Catalyzes the addition of an amino acid to the nucleotide precursor UDP-N-acetylmuramoyl-L-alanyl-D-glutamate (UMAG) in the biosynthesis of bacterial cell-wall peptidoglycan.</text>
</comment>
<evidence type="ECO:0000313" key="12">
    <source>
        <dbReference type="EMBL" id="MFC5847133.1"/>
    </source>
</evidence>
<dbReference type="Proteomes" id="UP001595979">
    <property type="component" value="Unassembled WGS sequence"/>
</dbReference>
<keyword evidence="13" id="KW-1185">Reference proteome</keyword>
<dbReference type="SUPFAM" id="SSF53244">
    <property type="entry name" value="MurD-like peptide ligases, peptide-binding domain"/>
    <property type="match status" value="1"/>
</dbReference>
<dbReference type="Gene3D" id="3.90.190.20">
    <property type="entry name" value="Mur ligase, C-terminal domain"/>
    <property type="match status" value="1"/>
</dbReference>
<name>A0ABW1DEG8_9DEIO</name>
<keyword evidence="5 7" id="KW-0131">Cell cycle</keyword>
<keyword evidence="2 7" id="KW-0132">Cell division</keyword>
<evidence type="ECO:0000256" key="2">
    <source>
        <dbReference type="ARBA" id="ARBA00022618"/>
    </source>
</evidence>
<keyword evidence="7" id="KW-0067">ATP-binding</keyword>
<proteinExistence type="inferred from homology"/>
<dbReference type="EC" id="6.3.2.-" evidence="7"/>
<evidence type="ECO:0000256" key="4">
    <source>
        <dbReference type="ARBA" id="ARBA00022984"/>
    </source>
</evidence>
<comment type="cofactor">
    <cofactor evidence="7">
        <name>Mg(2+)</name>
        <dbReference type="ChEBI" id="CHEBI:18420"/>
    </cofactor>
</comment>
<protein>
    <recommendedName>
        <fullName evidence="7">UDP-N-acetylmuramyl-tripeptide synthetase</fullName>
        <ecNumber evidence="7">6.3.2.-</ecNumber>
    </recommendedName>
    <alternativeName>
        <fullName evidence="7">UDP-MurNAc-tripeptide synthetase</fullName>
    </alternativeName>
</protein>
<evidence type="ECO:0000256" key="6">
    <source>
        <dbReference type="ARBA" id="ARBA00023316"/>
    </source>
</evidence>
<dbReference type="NCBIfam" id="TIGR01085">
    <property type="entry name" value="murE"/>
    <property type="match status" value="1"/>
</dbReference>
<dbReference type="InterPro" id="IPR036565">
    <property type="entry name" value="Mur-like_cat_sf"/>
</dbReference>
<comment type="caution">
    <text evidence="7">Lacks conserved residue(s) required for the propagation of feature annotation.</text>
</comment>
<dbReference type="Pfam" id="PF08245">
    <property type="entry name" value="Mur_ligase_M"/>
    <property type="match status" value="1"/>
</dbReference>
<dbReference type="Pfam" id="PF01225">
    <property type="entry name" value="Mur_ligase"/>
    <property type="match status" value="1"/>
</dbReference>
<organism evidence="12 13">
    <name type="scientific">Deinococcus petrolearius</name>
    <dbReference type="NCBI Taxonomy" id="1751295"/>
    <lineage>
        <taxon>Bacteria</taxon>
        <taxon>Thermotogati</taxon>
        <taxon>Deinococcota</taxon>
        <taxon>Deinococci</taxon>
        <taxon>Deinococcales</taxon>
        <taxon>Deinococcaceae</taxon>
        <taxon>Deinococcus</taxon>
    </lineage>
</organism>
<feature type="modified residue" description="N6-carboxylysine" evidence="7">
    <location>
        <position position="227"/>
    </location>
</feature>
<dbReference type="PANTHER" id="PTHR23135:SF4">
    <property type="entry name" value="UDP-N-ACETYLMURAMOYL-L-ALANYL-D-GLUTAMATE--2,6-DIAMINOPIMELATE LIGASE MURE HOMOLOG, CHLOROPLASTIC"/>
    <property type="match status" value="1"/>
</dbReference>
<dbReference type="HAMAP" id="MF_00208">
    <property type="entry name" value="MurE"/>
    <property type="match status" value="1"/>
</dbReference>